<evidence type="ECO:0000256" key="6">
    <source>
        <dbReference type="ARBA" id="ARBA00022840"/>
    </source>
</evidence>
<dbReference type="PANTHER" id="PTHR48085:SF5">
    <property type="entry name" value="CADMIUM_ZINC-TRANSPORTING ATPASE HMA4-RELATED"/>
    <property type="match status" value="1"/>
</dbReference>
<dbReference type="InterPro" id="IPR023214">
    <property type="entry name" value="HAD_sf"/>
</dbReference>
<comment type="caution">
    <text evidence="12">The sequence shown here is derived from an EMBL/GenBank/DDBJ whole genome shotgun (WGS) entry which is preliminary data.</text>
</comment>
<reference evidence="12 13" key="1">
    <citation type="submission" date="2023-07" db="EMBL/GenBank/DDBJ databases">
        <title>Novel species of Thermanaerothrix with wide hydrolytic capabilities.</title>
        <authorList>
            <person name="Zayulina K.S."/>
            <person name="Podosokorskaya O.A."/>
            <person name="Elcheninov A.G."/>
        </authorList>
    </citation>
    <scope>NUCLEOTIDE SEQUENCE [LARGE SCALE GENOMIC DNA]</scope>
    <source>
        <strain evidence="12 13">4228-RoL</strain>
    </source>
</reference>
<dbReference type="Gene3D" id="2.70.150.10">
    <property type="entry name" value="Calcium-transporting ATPase, cytoplasmic transduction domain A"/>
    <property type="match status" value="1"/>
</dbReference>
<dbReference type="Pfam" id="PF00403">
    <property type="entry name" value="HMA"/>
    <property type="match status" value="1"/>
</dbReference>
<dbReference type="Pfam" id="PF00122">
    <property type="entry name" value="E1-E2_ATPase"/>
    <property type="match status" value="1"/>
</dbReference>
<keyword evidence="13" id="KW-1185">Reference proteome</keyword>
<dbReference type="Proteomes" id="UP001254165">
    <property type="component" value="Unassembled WGS sequence"/>
</dbReference>
<evidence type="ECO:0000256" key="9">
    <source>
        <dbReference type="ARBA" id="ARBA00023136"/>
    </source>
</evidence>
<evidence type="ECO:0000256" key="8">
    <source>
        <dbReference type="ARBA" id="ARBA00022989"/>
    </source>
</evidence>
<dbReference type="InterPro" id="IPR044492">
    <property type="entry name" value="P_typ_ATPase_HD_dom"/>
</dbReference>
<dbReference type="RefSeq" id="WP_315625332.1">
    <property type="nucleotide sequence ID" value="NZ_JAUHMF010000002.1"/>
</dbReference>
<organism evidence="12 13">
    <name type="scientific">Thermanaerothrix solaris</name>
    <dbReference type="NCBI Taxonomy" id="3058434"/>
    <lineage>
        <taxon>Bacteria</taxon>
        <taxon>Bacillati</taxon>
        <taxon>Chloroflexota</taxon>
        <taxon>Anaerolineae</taxon>
        <taxon>Anaerolineales</taxon>
        <taxon>Anaerolineaceae</taxon>
        <taxon>Thermanaerothrix</taxon>
    </lineage>
</organism>
<keyword evidence="7" id="KW-1278">Translocase</keyword>
<feature type="domain" description="HMA" evidence="11">
    <location>
        <begin position="2"/>
        <end position="66"/>
    </location>
</feature>
<dbReference type="PROSITE" id="PS00154">
    <property type="entry name" value="ATPASE_E1_E2"/>
    <property type="match status" value="1"/>
</dbReference>
<dbReference type="SUPFAM" id="SSF56784">
    <property type="entry name" value="HAD-like"/>
    <property type="match status" value="1"/>
</dbReference>
<protein>
    <submittedName>
        <fullName evidence="12">Cation-translocating P-type ATPase</fullName>
    </submittedName>
</protein>
<dbReference type="CDD" id="cd00371">
    <property type="entry name" value="HMA"/>
    <property type="match status" value="1"/>
</dbReference>
<dbReference type="Gene3D" id="3.30.70.100">
    <property type="match status" value="1"/>
</dbReference>
<evidence type="ECO:0000256" key="7">
    <source>
        <dbReference type="ARBA" id="ARBA00022967"/>
    </source>
</evidence>
<gene>
    <name evidence="12" type="ORF">QYE77_10330</name>
</gene>
<keyword evidence="10" id="KW-1003">Cell membrane</keyword>
<sequence>MPEQRYRVMGLDCADCAREIEQALREVPGLNRVHLDFASGLLHLEGETIPEQTVAKRVQSLGYRLQSLTASPQSGPVQRPSFLVYLWAERETRLTLIGALLVGIGLLLMLWPSIYSLAMIFQVGALLLAGVPLARHAWNGWRYSRELGINALMTLAAVGAVAIGEITEAATLVVLFALAEALEGYTTDRTRRSLDNLRTLLPEEATRLTPEGEERVAVEQVRVGDRLRIRPDERIPVDGRVLVGSSEVNQAPLTGESQPVEKHPGDEVFAGSINGQGSLEIEVTRPARESTLQRILEGVLAAQAQRPSFQRFVDRFARYYTPAVTILAVLIAIVPPLAFGQPFFNSPEGGRGWLYRGLALLVIACPCALVMSTPITYFSALTAAARRGILVKGGVHLEALHQVRVVAFDKTGTLTLGQPQLTVVRAIDCEGGERCSRCDDLLALADAIERESHHPLARAVSQAVVERGLEVRYPSPHAVALVPGMGMKARFNGHEAILGNHRWFDEFQPHPEALCREINALEEQGQTTVLLQYGGMVRGYLAFMDIPRPESRATIAWLQQRGRHTALLSGDQRVVAQTIGKGLGIDEVYAPLLPTEKMDVLRDLQRRFGVVAMVGDGVNDTPALATAQVGIAVGGVHSAQAMETADVVLMNDTLKPLPFLFRLADLTHRLVRQNVAFSLLTKLAFLVLAVLGQATLWMAVLADMGVSLVVVFNGMRPLGLSGHPKSVD</sequence>
<dbReference type="InterPro" id="IPR008250">
    <property type="entry name" value="ATPase_P-typ_transduc_dom_A_sf"/>
</dbReference>
<dbReference type="Pfam" id="PF00702">
    <property type="entry name" value="Hydrolase"/>
    <property type="match status" value="1"/>
</dbReference>
<dbReference type="InterPro" id="IPR023299">
    <property type="entry name" value="ATPase_P-typ_cyto_dom_N"/>
</dbReference>
<dbReference type="EMBL" id="JAUHMF010000002">
    <property type="protein sequence ID" value="MDT8898668.1"/>
    <property type="molecule type" value="Genomic_DNA"/>
</dbReference>
<keyword evidence="6 10" id="KW-0067">ATP-binding</keyword>
<dbReference type="InterPro" id="IPR018303">
    <property type="entry name" value="ATPase_P-typ_P_site"/>
</dbReference>
<dbReference type="SUPFAM" id="SSF55008">
    <property type="entry name" value="HMA, heavy metal-associated domain"/>
    <property type="match status" value="1"/>
</dbReference>
<proteinExistence type="inferred from homology"/>
<dbReference type="SUPFAM" id="SSF81665">
    <property type="entry name" value="Calcium ATPase, transmembrane domain M"/>
    <property type="match status" value="1"/>
</dbReference>
<evidence type="ECO:0000256" key="1">
    <source>
        <dbReference type="ARBA" id="ARBA00004141"/>
    </source>
</evidence>
<keyword evidence="8 10" id="KW-1133">Transmembrane helix</keyword>
<keyword evidence="4 10" id="KW-0479">Metal-binding</keyword>
<feature type="transmembrane region" description="Helical" evidence="10">
    <location>
        <begin position="319"/>
        <end position="338"/>
    </location>
</feature>
<feature type="transmembrane region" description="Helical" evidence="10">
    <location>
        <begin position="358"/>
        <end position="380"/>
    </location>
</feature>
<dbReference type="PANTHER" id="PTHR48085">
    <property type="entry name" value="CADMIUM/ZINC-TRANSPORTING ATPASE HMA2-RELATED"/>
    <property type="match status" value="1"/>
</dbReference>
<evidence type="ECO:0000256" key="2">
    <source>
        <dbReference type="ARBA" id="ARBA00006024"/>
    </source>
</evidence>
<evidence type="ECO:0000256" key="3">
    <source>
        <dbReference type="ARBA" id="ARBA00022692"/>
    </source>
</evidence>
<accession>A0ABU3NR27</accession>
<dbReference type="InterPro" id="IPR006121">
    <property type="entry name" value="HMA_dom"/>
</dbReference>
<evidence type="ECO:0000259" key="11">
    <source>
        <dbReference type="PROSITE" id="PS50846"/>
    </source>
</evidence>
<dbReference type="InterPro" id="IPR036412">
    <property type="entry name" value="HAD-like_sf"/>
</dbReference>
<dbReference type="PRINTS" id="PR00941">
    <property type="entry name" value="CDATPASE"/>
</dbReference>
<comment type="similarity">
    <text evidence="2 10">Belongs to the cation transport ATPase (P-type) (TC 3.A.3) family. Type IB subfamily.</text>
</comment>
<dbReference type="SUPFAM" id="SSF81653">
    <property type="entry name" value="Calcium ATPase, transduction domain A"/>
    <property type="match status" value="1"/>
</dbReference>
<dbReference type="SFLD" id="SFLDS00003">
    <property type="entry name" value="Haloacid_Dehalogenase"/>
    <property type="match status" value="1"/>
</dbReference>
<dbReference type="InterPro" id="IPR051014">
    <property type="entry name" value="Cation_Transport_ATPase_IB"/>
</dbReference>
<dbReference type="InterPro" id="IPR036163">
    <property type="entry name" value="HMA_dom_sf"/>
</dbReference>
<dbReference type="InterPro" id="IPR059000">
    <property type="entry name" value="ATPase_P-type_domA"/>
</dbReference>
<name>A0ABU3NR27_9CHLR</name>
<dbReference type="NCBIfam" id="TIGR01494">
    <property type="entry name" value="ATPase_P-type"/>
    <property type="match status" value="2"/>
</dbReference>
<dbReference type="Gene3D" id="3.40.1110.10">
    <property type="entry name" value="Calcium-transporting ATPase, cytoplasmic domain N"/>
    <property type="match status" value="1"/>
</dbReference>
<dbReference type="InterPro" id="IPR001757">
    <property type="entry name" value="P_typ_ATPase"/>
</dbReference>
<evidence type="ECO:0000313" key="12">
    <source>
        <dbReference type="EMBL" id="MDT8898668.1"/>
    </source>
</evidence>
<keyword evidence="3 10" id="KW-0812">Transmembrane</keyword>
<dbReference type="NCBIfam" id="TIGR01525">
    <property type="entry name" value="ATPase-IB_hvy"/>
    <property type="match status" value="1"/>
</dbReference>
<dbReference type="InterPro" id="IPR023298">
    <property type="entry name" value="ATPase_P-typ_TM_dom_sf"/>
</dbReference>
<keyword evidence="5 10" id="KW-0547">Nucleotide-binding</keyword>
<dbReference type="PRINTS" id="PR00119">
    <property type="entry name" value="CATATPASE"/>
</dbReference>
<comment type="subcellular location">
    <subcellularLocation>
        <location evidence="10">Cell membrane</location>
    </subcellularLocation>
    <subcellularLocation>
        <location evidence="1">Membrane</location>
        <topology evidence="1">Multi-pass membrane protein</topology>
    </subcellularLocation>
</comment>
<evidence type="ECO:0000256" key="4">
    <source>
        <dbReference type="ARBA" id="ARBA00022723"/>
    </source>
</evidence>
<dbReference type="SFLD" id="SFLDF00027">
    <property type="entry name" value="p-type_atpase"/>
    <property type="match status" value="1"/>
</dbReference>
<evidence type="ECO:0000256" key="5">
    <source>
        <dbReference type="ARBA" id="ARBA00022741"/>
    </source>
</evidence>
<dbReference type="Gene3D" id="3.40.50.1000">
    <property type="entry name" value="HAD superfamily/HAD-like"/>
    <property type="match status" value="1"/>
</dbReference>
<evidence type="ECO:0000313" key="13">
    <source>
        <dbReference type="Proteomes" id="UP001254165"/>
    </source>
</evidence>
<evidence type="ECO:0000256" key="10">
    <source>
        <dbReference type="RuleBase" id="RU362081"/>
    </source>
</evidence>
<feature type="transmembrane region" description="Helical" evidence="10">
    <location>
        <begin position="94"/>
        <end position="111"/>
    </location>
</feature>
<dbReference type="SFLD" id="SFLDG00002">
    <property type="entry name" value="C1.7:_P-type_atpase_like"/>
    <property type="match status" value="1"/>
</dbReference>
<feature type="transmembrane region" description="Helical" evidence="10">
    <location>
        <begin position="670"/>
        <end position="690"/>
    </location>
</feature>
<dbReference type="InterPro" id="IPR027256">
    <property type="entry name" value="P-typ_ATPase_IB"/>
</dbReference>
<keyword evidence="9 10" id="KW-0472">Membrane</keyword>
<dbReference type="PROSITE" id="PS50846">
    <property type="entry name" value="HMA_2"/>
    <property type="match status" value="1"/>
</dbReference>